<evidence type="ECO:0000256" key="1">
    <source>
        <dbReference type="SAM" id="Phobius"/>
    </source>
</evidence>
<proteinExistence type="predicted"/>
<organism evidence="2 3">
    <name type="scientific">Cylindrotheca closterium</name>
    <dbReference type="NCBI Taxonomy" id="2856"/>
    <lineage>
        <taxon>Eukaryota</taxon>
        <taxon>Sar</taxon>
        <taxon>Stramenopiles</taxon>
        <taxon>Ochrophyta</taxon>
        <taxon>Bacillariophyta</taxon>
        <taxon>Bacillariophyceae</taxon>
        <taxon>Bacillariophycidae</taxon>
        <taxon>Bacillariales</taxon>
        <taxon>Bacillariaceae</taxon>
        <taxon>Cylindrotheca</taxon>
    </lineage>
</organism>
<feature type="transmembrane region" description="Helical" evidence="1">
    <location>
        <begin position="188"/>
        <end position="211"/>
    </location>
</feature>
<name>A0AAD2JNG3_9STRA</name>
<feature type="transmembrane region" description="Helical" evidence="1">
    <location>
        <begin position="151"/>
        <end position="176"/>
    </location>
</feature>
<dbReference type="Proteomes" id="UP001295423">
    <property type="component" value="Unassembled WGS sequence"/>
</dbReference>
<dbReference type="AlphaFoldDB" id="A0AAD2JNG3"/>
<evidence type="ECO:0000313" key="2">
    <source>
        <dbReference type="EMBL" id="CAJ1966369.1"/>
    </source>
</evidence>
<sequence length="333" mass="37559">MQSPANGIGDEPPKRHFNMLYANEHLQRMRPKNISLRNFRTQQMPRMSAAENLQVLRDLKIWAAETKKTSRTATGKGIARLVEKIVADGRVSKEDESIILYTIEAQRGWWSSMIVMDTLILAIFAALLIYEQPAAKADPELFSAQTREILIFIYNTCIALTFYGALTQLFVILLLFALTSYTFEVKAVLFFFVNCHSLLVALNSYGMAFILPGMTISPVIGQILHVGFVYSIPSIILSIASMIMVSYIYLVYIEPVFTGLYNQEFEMTQRADSKSMHYENDDSDDYGIEEISHLRNNQGLGVPALGNLDPMLLNSFDTQSNGFKFSDQATLLV</sequence>
<accession>A0AAD2JNG3</accession>
<keyword evidence="1" id="KW-1133">Transmembrane helix</keyword>
<protein>
    <submittedName>
        <fullName evidence="2">Uncharacterized protein</fullName>
    </submittedName>
</protein>
<gene>
    <name evidence="2" type="ORF">CYCCA115_LOCUS21953</name>
</gene>
<keyword evidence="1" id="KW-0812">Transmembrane</keyword>
<evidence type="ECO:0000313" key="3">
    <source>
        <dbReference type="Proteomes" id="UP001295423"/>
    </source>
</evidence>
<feature type="transmembrane region" description="Helical" evidence="1">
    <location>
        <begin position="223"/>
        <end position="250"/>
    </location>
</feature>
<keyword evidence="1" id="KW-0472">Membrane</keyword>
<dbReference type="EMBL" id="CAKOGP040002280">
    <property type="protein sequence ID" value="CAJ1966369.1"/>
    <property type="molecule type" value="Genomic_DNA"/>
</dbReference>
<comment type="caution">
    <text evidence="2">The sequence shown here is derived from an EMBL/GenBank/DDBJ whole genome shotgun (WGS) entry which is preliminary data.</text>
</comment>
<feature type="transmembrane region" description="Helical" evidence="1">
    <location>
        <begin position="109"/>
        <end position="130"/>
    </location>
</feature>
<reference evidence="2" key="1">
    <citation type="submission" date="2023-08" db="EMBL/GenBank/DDBJ databases">
        <authorList>
            <person name="Audoor S."/>
            <person name="Bilcke G."/>
        </authorList>
    </citation>
    <scope>NUCLEOTIDE SEQUENCE</scope>
</reference>
<keyword evidence="3" id="KW-1185">Reference proteome</keyword>